<dbReference type="Pfam" id="PF22768">
    <property type="entry name" value="SPP1_Dit"/>
    <property type="match status" value="1"/>
</dbReference>
<sequence>MWIFENGKGELINLSYEKPIMLQQIDGLNSPKIKYTTTQGYGQTAKVTAESVEPLTITIKGIINVEDLDEEIKTYTSLISSVFSPKKGVGTLKYTASNGDVYENKCYVVQPKIFSEAEKRTLFTREFSIQLLCPSPYWSLTPAVEEYLGFAVGGLEFPFELDIEFEQRKTKATINNPGDVDSPLLISFYGPATLPEIKNNTTSEVLKLEKSLLSNEVLEISTDNDDITAVIRDLETGTESDAFNYIDIANMDFFKLYIGDNELEFSTGDSTEDAYVTLEYTTKFMMVEE</sequence>
<proteinExistence type="predicted"/>
<reference evidence="3" key="1">
    <citation type="submission" date="2021-01" db="EMBL/GenBank/DDBJ databases">
        <title>Genomic Encyclopedia of Type Strains, Phase IV (KMG-V): Genome sequencing to study the core and pangenomes of soil and plant-associated prokaryotes.</title>
        <authorList>
            <person name="Whitman W."/>
        </authorList>
    </citation>
    <scope>NUCLEOTIDE SEQUENCE</scope>
    <source>
        <strain evidence="3">RC</strain>
    </source>
</reference>
<dbReference type="EMBL" id="JAGINF010000001">
    <property type="protein sequence ID" value="MBP2219059.1"/>
    <property type="molecule type" value="Genomic_DNA"/>
</dbReference>
<name>A0A8T4CLA8_METMI</name>
<dbReference type="InterPro" id="IPR008841">
    <property type="entry name" value="Siphovirus-type_tail_N"/>
</dbReference>
<dbReference type="AlphaFoldDB" id="A0A8T4CLA8"/>
<dbReference type="InterPro" id="IPR054738">
    <property type="entry name" value="Siphovirus-type_tail_C"/>
</dbReference>
<dbReference type="Proteomes" id="UP000722095">
    <property type="component" value="Unassembled WGS sequence"/>
</dbReference>
<reference evidence="4" key="2">
    <citation type="submission" date="2021-03" db="EMBL/GenBank/DDBJ databases">
        <title>Genomic Encyclopedia of Type Strains, Phase IV (KMG-IV): sequencing the most valuable type-strain genomes for metagenomic binning, comparative biology and taxonomic classification.</title>
        <authorList>
            <person name="Goeker M."/>
        </authorList>
    </citation>
    <scope>NUCLEOTIDE SEQUENCE</scope>
    <source>
        <strain evidence="4">DSM 2771</strain>
    </source>
</reference>
<dbReference type="Pfam" id="PF05709">
    <property type="entry name" value="Sipho_tail"/>
    <property type="match status" value="1"/>
</dbReference>
<gene>
    <name evidence="3" type="ORF">HNP85_000444</name>
    <name evidence="4" type="ORF">J2745_000534</name>
</gene>
<protein>
    <submittedName>
        <fullName evidence="3">Phage-related protein</fullName>
    </submittedName>
</protein>
<dbReference type="EMBL" id="JAFBBC010000001">
    <property type="protein sequence ID" value="MBM7408772.1"/>
    <property type="molecule type" value="Genomic_DNA"/>
</dbReference>
<dbReference type="Gene3D" id="2.60.120.860">
    <property type="match status" value="1"/>
</dbReference>
<comment type="caution">
    <text evidence="3">The sequence shown here is derived from an EMBL/GenBank/DDBJ whole genome shotgun (WGS) entry which is preliminary data.</text>
</comment>
<evidence type="ECO:0000259" key="2">
    <source>
        <dbReference type="Pfam" id="PF22768"/>
    </source>
</evidence>
<accession>A0A8T4CLA8</accession>
<organism evidence="3 5">
    <name type="scientific">Methanococcus maripaludis</name>
    <name type="common">Methanococcus deltae</name>
    <dbReference type="NCBI Taxonomy" id="39152"/>
    <lineage>
        <taxon>Archaea</taxon>
        <taxon>Methanobacteriati</taxon>
        <taxon>Methanobacteriota</taxon>
        <taxon>Methanomada group</taxon>
        <taxon>Methanococci</taxon>
        <taxon>Methanococcales</taxon>
        <taxon>Methanococcaceae</taxon>
        <taxon>Methanococcus</taxon>
    </lineage>
</organism>
<evidence type="ECO:0000313" key="4">
    <source>
        <dbReference type="EMBL" id="MBP2219059.1"/>
    </source>
</evidence>
<evidence type="ECO:0000313" key="3">
    <source>
        <dbReference type="EMBL" id="MBM7408772.1"/>
    </source>
</evidence>
<feature type="domain" description="Siphovirus-type tail component RIFT-related" evidence="1">
    <location>
        <begin position="9"/>
        <end position="133"/>
    </location>
</feature>
<dbReference type="RefSeq" id="WP_204936584.1">
    <property type="nucleotide sequence ID" value="NZ_JAFBBC010000001.1"/>
</dbReference>
<evidence type="ECO:0000259" key="1">
    <source>
        <dbReference type="Pfam" id="PF05709"/>
    </source>
</evidence>
<feature type="domain" description="Siphovirus-type tail component C-terminal" evidence="2">
    <location>
        <begin position="179"/>
        <end position="284"/>
    </location>
</feature>
<dbReference type="Proteomes" id="UP000742560">
    <property type="component" value="Unassembled WGS sequence"/>
</dbReference>
<evidence type="ECO:0000313" key="5">
    <source>
        <dbReference type="Proteomes" id="UP000722095"/>
    </source>
</evidence>